<protein>
    <submittedName>
        <fullName evidence="2">GerMN domain-containing protein</fullName>
    </submittedName>
</protein>
<keyword evidence="3" id="KW-1185">Reference proteome</keyword>
<name>A0ABS0YSA8_9BACT</name>
<dbReference type="EMBL" id="JAEMHK010000008">
    <property type="protein sequence ID" value="MBJ6800811.1"/>
    <property type="molecule type" value="Genomic_DNA"/>
</dbReference>
<proteinExistence type="predicted"/>
<dbReference type="Proteomes" id="UP000641025">
    <property type="component" value="Unassembled WGS sequence"/>
</dbReference>
<accession>A0ABS0YSA8</accession>
<evidence type="ECO:0000313" key="3">
    <source>
        <dbReference type="Proteomes" id="UP000641025"/>
    </source>
</evidence>
<comment type="caution">
    <text evidence="2">The sequence shown here is derived from an EMBL/GenBank/DDBJ whole genome shotgun (WGS) entry which is preliminary data.</text>
</comment>
<dbReference type="SMART" id="SM00909">
    <property type="entry name" value="Germane"/>
    <property type="match status" value="1"/>
</dbReference>
<evidence type="ECO:0000313" key="2">
    <source>
        <dbReference type="EMBL" id="MBJ6800811.1"/>
    </source>
</evidence>
<organism evidence="2 3">
    <name type="scientific">Geomonas propionica</name>
    <dbReference type="NCBI Taxonomy" id="2798582"/>
    <lineage>
        <taxon>Bacteria</taxon>
        <taxon>Pseudomonadati</taxon>
        <taxon>Thermodesulfobacteriota</taxon>
        <taxon>Desulfuromonadia</taxon>
        <taxon>Geobacterales</taxon>
        <taxon>Geobacteraceae</taxon>
        <taxon>Geomonas</taxon>
    </lineage>
</organism>
<feature type="domain" description="GerMN" evidence="1">
    <location>
        <begin position="78"/>
        <end position="168"/>
    </location>
</feature>
<sequence>MSLFLLVAFFVGCTSRQEPPAEAKGRVNATAAFVKSFGPVPPVDKGTCYGFVIYFPSAKEAGKVLPFPFFTFDEASLKKVALGKLVAGMGDQKAYQGELAQPFPAGSRVLEVSETAGTVTVNFSKEVNSAKEQQQQALVNAVVLTLRQFTGVTKVVIKVEGAENSLEKLVAKTDESAVLPLAPPRLLGVVGMKEKGAANVEEIDAFFDRPVDIKELTLSGTDGKKIEGDIFQSVFDMAGVLKSKTPLSLQEGTPVKIHWRVTDKLGRSASGDGEIPLEIRQH</sequence>
<evidence type="ECO:0000259" key="1">
    <source>
        <dbReference type="SMART" id="SM00909"/>
    </source>
</evidence>
<dbReference type="InterPro" id="IPR019606">
    <property type="entry name" value="GerMN"/>
</dbReference>
<reference evidence="2 3" key="1">
    <citation type="submission" date="2020-12" db="EMBL/GenBank/DDBJ databases">
        <title>Geomonas sp. Red259, isolated from paddy soil.</title>
        <authorList>
            <person name="Xu Z."/>
            <person name="Zhang Z."/>
            <person name="Masuda Y."/>
            <person name="Itoh H."/>
            <person name="Senoo K."/>
        </authorList>
    </citation>
    <scope>NUCLEOTIDE SEQUENCE [LARGE SCALE GENOMIC DNA]</scope>
    <source>
        <strain evidence="2 3">Red259</strain>
    </source>
</reference>
<dbReference type="Pfam" id="PF10646">
    <property type="entry name" value="Germane"/>
    <property type="match status" value="1"/>
</dbReference>
<gene>
    <name evidence="2" type="ORF">JFN90_11785</name>
</gene>